<proteinExistence type="predicted"/>
<evidence type="ECO:0000313" key="1">
    <source>
        <dbReference type="EnsemblMetazoa" id="CLYHEMP011027.1"/>
    </source>
</evidence>
<sequence length="262" mass="30452">MEFSKPLMLAEGIRNMPDLFNSPIGSKSGDMKRMEKKQRSARHHLFTAMWNEELEDQNKPSSFGDNFIARKIHSGPQNIGQNSCASPKQPYFKLSPMKRNTNLHSQQHQAEQWSLRSFTKMSTTLECHLLDSIDQMNQDENKCYQKPSSDIDRLSFLFNEMSIFDDTKYSNSRGKSNGCLHKVRNVKFNDHQRRMTKHHASKERRTTIGELREIRKYQQKPSGYLAGKSGVIKTNGKRRANDFVEEDILVDDVSGKFYRCHQ</sequence>
<dbReference type="EnsemblMetazoa" id="CLYHEMT011027.1">
    <property type="protein sequence ID" value="CLYHEMP011027.1"/>
    <property type="gene ID" value="CLYHEMG011027"/>
</dbReference>
<dbReference type="Proteomes" id="UP000594262">
    <property type="component" value="Unplaced"/>
</dbReference>
<dbReference type="AlphaFoldDB" id="A0A7M5UK27"/>
<protein>
    <submittedName>
        <fullName evidence="1">Uncharacterized protein</fullName>
    </submittedName>
</protein>
<name>A0A7M5UK27_9CNID</name>
<evidence type="ECO:0000313" key="2">
    <source>
        <dbReference type="Proteomes" id="UP000594262"/>
    </source>
</evidence>
<organism evidence="1 2">
    <name type="scientific">Clytia hemisphaerica</name>
    <dbReference type="NCBI Taxonomy" id="252671"/>
    <lineage>
        <taxon>Eukaryota</taxon>
        <taxon>Metazoa</taxon>
        <taxon>Cnidaria</taxon>
        <taxon>Hydrozoa</taxon>
        <taxon>Hydroidolina</taxon>
        <taxon>Leptothecata</taxon>
        <taxon>Obeliida</taxon>
        <taxon>Clytiidae</taxon>
        <taxon>Clytia</taxon>
    </lineage>
</organism>
<reference evidence="1" key="1">
    <citation type="submission" date="2021-01" db="UniProtKB">
        <authorList>
            <consortium name="EnsemblMetazoa"/>
        </authorList>
    </citation>
    <scope>IDENTIFICATION</scope>
</reference>
<accession>A0A7M5UK27</accession>
<keyword evidence="2" id="KW-1185">Reference proteome</keyword>